<dbReference type="InterPro" id="IPR013096">
    <property type="entry name" value="Cupin_2"/>
</dbReference>
<dbReference type="PANTHER" id="PTHR43346">
    <property type="entry name" value="LIGAND BINDING DOMAIN PROTEIN, PUTATIVE (AFU_ORTHOLOGUE AFUA_6G14370)-RELATED"/>
    <property type="match status" value="1"/>
</dbReference>
<sequence>MKKGFKENIEEASLENIDFRRVLYTGEHSQLVLMSLKPNEEIGMEVHPDNDQFFRFEKGQGRVIVDSTTYEVSDGDVVIIPRGAEHNVVNTSQTESLKLYTLYAPPHHADGIVRVTKEEAVANEAEFDGVTTE</sequence>
<reference evidence="3" key="1">
    <citation type="submission" date="2017-09" db="EMBL/GenBank/DDBJ databases">
        <title>Depth-based differentiation of microbial function through sediment-hosted aquifers and enrichment of novel symbionts in the deep terrestrial subsurface.</title>
        <authorList>
            <person name="Probst A.J."/>
            <person name="Ladd B."/>
            <person name="Jarett J.K."/>
            <person name="Geller-Mcgrath D.E."/>
            <person name="Sieber C.M.K."/>
            <person name="Emerson J.B."/>
            <person name="Anantharaman K."/>
            <person name="Thomas B.C."/>
            <person name="Malmstrom R."/>
            <person name="Stieglmeier M."/>
            <person name="Klingl A."/>
            <person name="Woyke T."/>
            <person name="Ryan C.M."/>
            <person name="Banfield J.F."/>
        </authorList>
    </citation>
    <scope>NUCLEOTIDE SEQUENCE [LARGE SCALE GENOMIC DNA]</scope>
</reference>
<dbReference type="InterPro" id="IPR052538">
    <property type="entry name" value="Flavonoid_dioxygenase-like"/>
</dbReference>
<comment type="caution">
    <text evidence="2">The sequence shown here is derived from an EMBL/GenBank/DDBJ whole genome shotgun (WGS) entry which is preliminary data.</text>
</comment>
<protein>
    <submittedName>
        <fullName evidence="2">Cupin domain-containing protein</fullName>
    </submittedName>
</protein>
<dbReference type="Proteomes" id="UP000230758">
    <property type="component" value="Unassembled WGS sequence"/>
</dbReference>
<dbReference type="EMBL" id="PFXF01000011">
    <property type="protein sequence ID" value="PJA33057.1"/>
    <property type="molecule type" value="Genomic_DNA"/>
</dbReference>
<gene>
    <name evidence="2" type="ORF">CO185_00645</name>
</gene>
<organism evidence="2 3">
    <name type="scientific">Candidatus Zambryskibacteria bacterium CG_4_9_14_3_um_filter_42_15</name>
    <dbReference type="NCBI Taxonomy" id="1975112"/>
    <lineage>
        <taxon>Bacteria</taxon>
        <taxon>Candidatus Zambryskiibacteriota</taxon>
    </lineage>
</organism>
<accession>A0A2M7WSR6</accession>
<dbReference type="InterPro" id="IPR014710">
    <property type="entry name" value="RmlC-like_jellyroll"/>
</dbReference>
<proteinExistence type="predicted"/>
<dbReference type="CDD" id="cd02223">
    <property type="entry name" value="cupin_Bh2720-like"/>
    <property type="match status" value="1"/>
</dbReference>
<dbReference type="PANTHER" id="PTHR43346:SF1">
    <property type="entry name" value="QUERCETIN 2,3-DIOXYGENASE-RELATED"/>
    <property type="match status" value="1"/>
</dbReference>
<feature type="domain" description="Cupin type-2" evidence="1">
    <location>
        <begin position="33"/>
        <end position="101"/>
    </location>
</feature>
<dbReference type="Pfam" id="PF07883">
    <property type="entry name" value="Cupin_2"/>
    <property type="match status" value="1"/>
</dbReference>
<dbReference type="SUPFAM" id="SSF51182">
    <property type="entry name" value="RmlC-like cupins"/>
    <property type="match status" value="1"/>
</dbReference>
<dbReference type="Gene3D" id="2.60.120.10">
    <property type="entry name" value="Jelly Rolls"/>
    <property type="match status" value="1"/>
</dbReference>
<evidence type="ECO:0000313" key="3">
    <source>
        <dbReference type="Proteomes" id="UP000230758"/>
    </source>
</evidence>
<dbReference type="InterPro" id="IPR011051">
    <property type="entry name" value="RmlC_Cupin_sf"/>
</dbReference>
<name>A0A2M7WSR6_9BACT</name>
<dbReference type="AlphaFoldDB" id="A0A2M7WSR6"/>
<evidence type="ECO:0000313" key="2">
    <source>
        <dbReference type="EMBL" id="PJA33057.1"/>
    </source>
</evidence>
<evidence type="ECO:0000259" key="1">
    <source>
        <dbReference type="Pfam" id="PF07883"/>
    </source>
</evidence>